<keyword evidence="2" id="KW-0677">Repeat</keyword>
<dbReference type="Gene3D" id="3.40.710.10">
    <property type="entry name" value="DD-peptidase/beta-lactamase superfamily"/>
    <property type="match status" value="1"/>
</dbReference>
<keyword evidence="1" id="KW-0880">Kelch repeat</keyword>
<dbReference type="InterPro" id="IPR015915">
    <property type="entry name" value="Kelch-typ_b-propeller"/>
</dbReference>
<evidence type="ECO:0000313" key="6">
    <source>
        <dbReference type="Proteomes" id="UP000663844"/>
    </source>
</evidence>
<dbReference type="Pfam" id="PF01344">
    <property type="entry name" value="Kelch_1"/>
    <property type="match status" value="2"/>
</dbReference>
<feature type="signal peptide" evidence="3">
    <location>
        <begin position="1"/>
        <end position="22"/>
    </location>
</feature>
<feature type="chain" id="PRO_5032778194" description="Beta-lactamase-related domain-containing protein" evidence="3">
    <location>
        <begin position="23"/>
        <end position="724"/>
    </location>
</feature>
<dbReference type="InterPro" id="IPR006652">
    <property type="entry name" value="Kelch_1"/>
</dbReference>
<dbReference type="PANTHER" id="PTHR46344:SF27">
    <property type="entry name" value="KELCH REPEAT SUPERFAMILY PROTEIN"/>
    <property type="match status" value="1"/>
</dbReference>
<protein>
    <recommendedName>
        <fullName evidence="4">Beta-lactamase-related domain-containing protein</fullName>
    </recommendedName>
</protein>
<dbReference type="Gene3D" id="2.120.10.80">
    <property type="entry name" value="Kelch-type beta propeller"/>
    <property type="match status" value="1"/>
</dbReference>
<organism evidence="5 6">
    <name type="scientific">Adineta steineri</name>
    <dbReference type="NCBI Taxonomy" id="433720"/>
    <lineage>
        <taxon>Eukaryota</taxon>
        <taxon>Metazoa</taxon>
        <taxon>Spiralia</taxon>
        <taxon>Gnathifera</taxon>
        <taxon>Rotifera</taxon>
        <taxon>Eurotatoria</taxon>
        <taxon>Bdelloidea</taxon>
        <taxon>Adinetida</taxon>
        <taxon>Adinetidae</taxon>
        <taxon>Adineta</taxon>
    </lineage>
</organism>
<dbReference type="SMART" id="SM00612">
    <property type="entry name" value="Kelch"/>
    <property type="match status" value="5"/>
</dbReference>
<evidence type="ECO:0000256" key="2">
    <source>
        <dbReference type="ARBA" id="ARBA00022737"/>
    </source>
</evidence>
<evidence type="ECO:0000313" key="5">
    <source>
        <dbReference type="EMBL" id="CAF3626683.1"/>
    </source>
</evidence>
<dbReference type="Gene3D" id="2.130.10.80">
    <property type="entry name" value="Galactose oxidase/kelch, beta-propeller"/>
    <property type="match status" value="3"/>
</dbReference>
<evidence type="ECO:0000256" key="1">
    <source>
        <dbReference type="ARBA" id="ARBA00022441"/>
    </source>
</evidence>
<dbReference type="EMBL" id="CAJOAZ010000358">
    <property type="protein sequence ID" value="CAF3626683.1"/>
    <property type="molecule type" value="Genomic_DNA"/>
</dbReference>
<dbReference type="PANTHER" id="PTHR46344">
    <property type="entry name" value="OS02G0202900 PROTEIN"/>
    <property type="match status" value="1"/>
</dbReference>
<accession>A0A818PLC6</accession>
<name>A0A818PLC6_9BILA</name>
<sequence length="724" mass="80160">MAYLYVCIVLFIFVVNNSVSLSCPSRQWIEESLNNSYVPGAAIIVVNATHTLYEEAFGYHSLLPPKWIDIDRSIFTLASISKTFIATAVMQLVEQEVVDLDTDINQYLLEPDHRIFHPNYSTYSITLRKLLSHSSSIAVDENIQLGLYRLGDASFEQATLAEILFRNVNPYTSSWLPKPPGSVSFYSNYGSSLAALVVERMTNISFDQYVKEKIMKPLQIDITQVGVRLADFKNREDIVKHYAYALNASHLNAWTEGMPQLNVTPFSNNFPTWLNIPLFGFSAYPAGLFRMSAQSLSRFLQMFINNGSTVLSSRSIAEMKLVVGNGLIPLYDPDNILSTADIPQTNFGLSWYWQTLSDGHRYICHSGSVPGSRHWMLVNEQHSIGIIFLSNADSNVPNDRSKQLHKSLERWSNTSNMNQARQSHTASVLKNGKVLVASGSNGSVLNSAELYNPSTETWTTIDSMHQARVDHTASILADGKVLVVGGFNGGRSRPNIVDLYDPSTESWTVTSNINQGRDGHTASILTNGKYDPATGTWTTTGNLNQARYSHTASVLNTGKVLVAGGFYDVMSRLNSAELYDPSTGIWEMTGSMNEIRFYHTASVLTNGNVLVAGGVSNGPLNSAELYDLSTETWIMTTSMNEARYYHTASVLGNGTVLVTAGLYSASSILNTAELYDPLTKTWAIIDNMNQGRYLHTASILTNERVLVTGGFDEYFNELSSAELY</sequence>
<dbReference type="InterPro" id="IPR037293">
    <property type="entry name" value="Gal_Oxidase_central_sf"/>
</dbReference>
<keyword evidence="3" id="KW-0732">Signal</keyword>
<dbReference type="Pfam" id="PF00144">
    <property type="entry name" value="Beta-lactamase"/>
    <property type="match status" value="1"/>
</dbReference>
<evidence type="ECO:0000259" key="4">
    <source>
        <dbReference type="Pfam" id="PF00144"/>
    </source>
</evidence>
<gene>
    <name evidence="5" type="ORF">OXD698_LOCUS7722</name>
</gene>
<dbReference type="SUPFAM" id="SSF56601">
    <property type="entry name" value="beta-lactamase/transpeptidase-like"/>
    <property type="match status" value="1"/>
</dbReference>
<evidence type="ECO:0000256" key="3">
    <source>
        <dbReference type="SAM" id="SignalP"/>
    </source>
</evidence>
<feature type="domain" description="Beta-lactamase-related" evidence="4">
    <location>
        <begin position="27"/>
        <end position="401"/>
    </location>
</feature>
<dbReference type="Proteomes" id="UP000663844">
    <property type="component" value="Unassembled WGS sequence"/>
</dbReference>
<comment type="caution">
    <text evidence="5">The sequence shown here is derived from an EMBL/GenBank/DDBJ whole genome shotgun (WGS) entry which is preliminary data.</text>
</comment>
<dbReference type="Pfam" id="PF24681">
    <property type="entry name" value="Kelch_KLHDC2_KLHL20_DRC7"/>
    <property type="match status" value="1"/>
</dbReference>
<reference evidence="5" key="1">
    <citation type="submission" date="2021-02" db="EMBL/GenBank/DDBJ databases">
        <authorList>
            <person name="Nowell W R."/>
        </authorList>
    </citation>
    <scope>NUCLEOTIDE SEQUENCE</scope>
</reference>
<dbReference type="InterPro" id="IPR012338">
    <property type="entry name" value="Beta-lactam/transpept-like"/>
</dbReference>
<dbReference type="SUPFAM" id="SSF117281">
    <property type="entry name" value="Kelch motif"/>
    <property type="match status" value="2"/>
</dbReference>
<dbReference type="InterPro" id="IPR001466">
    <property type="entry name" value="Beta-lactam-related"/>
</dbReference>
<proteinExistence type="predicted"/>
<dbReference type="AlphaFoldDB" id="A0A818PLC6"/>